<dbReference type="InterPro" id="IPR029058">
    <property type="entry name" value="AB_hydrolase_fold"/>
</dbReference>
<evidence type="ECO:0000313" key="8">
    <source>
        <dbReference type="Proteomes" id="UP000030151"/>
    </source>
</evidence>
<evidence type="ECO:0000256" key="4">
    <source>
        <dbReference type="PIRSR" id="PIRSR001112-1"/>
    </source>
</evidence>
<evidence type="ECO:0000256" key="5">
    <source>
        <dbReference type="SAM" id="SignalP"/>
    </source>
</evidence>
<dbReference type="Proteomes" id="UP000030151">
    <property type="component" value="Unassembled WGS sequence"/>
</dbReference>
<evidence type="ECO:0000256" key="1">
    <source>
        <dbReference type="ARBA" id="ARBA00010088"/>
    </source>
</evidence>
<feature type="domain" description="Epoxide hydrolase N-terminal" evidence="6">
    <location>
        <begin position="44"/>
        <end position="154"/>
    </location>
</feature>
<dbReference type="GO" id="GO:0097176">
    <property type="term" value="P:epoxide metabolic process"/>
    <property type="evidence" value="ECO:0007669"/>
    <property type="project" value="TreeGrafter"/>
</dbReference>
<comment type="similarity">
    <text evidence="1">Belongs to the peptidase S33 family.</text>
</comment>
<gene>
    <name evidence="7" type="ORF">X797_010879</name>
</gene>
<protein>
    <submittedName>
        <fullName evidence="7">Epoxide hydrolase</fullName>
    </submittedName>
</protein>
<evidence type="ECO:0000256" key="2">
    <source>
        <dbReference type="ARBA" id="ARBA00022797"/>
    </source>
</evidence>
<evidence type="ECO:0000256" key="3">
    <source>
        <dbReference type="ARBA" id="ARBA00022801"/>
    </source>
</evidence>
<keyword evidence="2" id="KW-0058">Aromatic hydrocarbons catabolism</keyword>
<dbReference type="Gene3D" id="3.40.50.1820">
    <property type="entry name" value="alpha/beta hydrolase"/>
    <property type="match status" value="1"/>
</dbReference>
<accession>A0A014QT38</accession>
<dbReference type="InterPro" id="IPR016292">
    <property type="entry name" value="Epoxide_hydrolase"/>
</dbReference>
<name>A0A014QT38_9HYPO</name>
<evidence type="ECO:0000259" key="6">
    <source>
        <dbReference type="Pfam" id="PF06441"/>
    </source>
</evidence>
<dbReference type="PIRSF" id="PIRSF001112">
    <property type="entry name" value="Epoxide_hydrolase"/>
    <property type="match status" value="1"/>
</dbReference>
<dbReference type="OrthoDB" id="6431331at2759"/>
<reference evidence="7 8" key="1">
    <citation type="submission" date="2014-02" db="EMBL/GenBank/DDBJ databases">
        <title>The genome sequence of the entomopathogenic fungus Metarhizium robertsii ARSEF 2575.</title>
        <authorList>
            <person name="Giuliano Garisto Donzelli B."/>
            <person name="Roe B.A."/>
            <person name="Macmil S.L."/>
            <person name="Krasnoff S.B."/>
            <person name="Gibson D.M."/>
        </authorList>
    </citation>
    <scope>NUCLEOTIDE SEQUENCE [LARGE SCALE GENOMIC DNA]</scope>
    <source>
        <strain evidence="7 8">ARSEF 2575</strain>
    </source>
</reference>
<dbReference type="InterPro" id="IPR000639">
    <property type="entry name" value="Epox_hydrolase-like"/>
</dbReference>
<dbReference type="GO" id="GO:0004301">
    <property type="term" value="F:epoxide hydrolase activity"/>
    <property type="evidence" value="ECO:0007669"/>
    <property type="project" value="TreeGrafter"/>
</dbReference>
<dbReference type="SUPFAM" id="SSF53474">
    <property type="entry name" value="alpha/beta-Hydrolases"/>
    <property type="match status" value="1"/>
</dbReference>
<comment type="caution">
    <text evidence="7">The sequence shown here is derived from an EMBL/GenBank/DDBJ whole genome shotgun (WGS) entry which is preliminary data.</text>
</comment>
<dbReference type="InterPro" id="IPR010497">
    <property type="entry name" value="Epoxide_hydro_N"/>
</dbReference>
<dbReference type="HOGENOM" id="CLU_019414_0_2_1"/>
<evidence type="ECO:0000313" key="7">
    <source>
        <dbReference type="EMBL" id="EXU96068.1"/>
    </source>
</evidence>
<feature type="signal peptide" evidence="5">
    <location>
        <begin position="1"/>
        <end position="24"/>
    </location>
</feature>
<feature type="active site" description="Nucleophile" evidence="4">
    <location>
        <position position="217"/>
    </location>
</feature>
<dbReference type="PRINTS" id="PR00412">
    <property type="entry name" value="EPOXHYDRLASE"/>
</dbReference>
<dbReference type="eggNOG" id="KOG2565">
    <property type="taxonomic scope" value="Eukaryota"/>
</dbReference>
<dbReference type="Pfam" id="PF06441">
    <property type="entry name" value="EHN"/>
    <property type="match status" value="1"/>
</dbReference>
<sequence>MGLGLSAMLQHIALALAFSSHVNAYNDFHFGFNFHDIGYAPQGVNISVDPRIIRKTLQRVRDYRPVTGLFDDWTVEGPSKDNITSVAKYWADEYSWEDAQQQMNRDYKHYITKVPGSGNYTSDIPLHFLHHKSENDSAIPLLLLHGWPSTSLEWSKGIRPLAESSELSFHVVAPDLPGFGFSPPATQDGLGTREMGRAVDALMKQLGYSTYGIATTDTGWFIGMWMVHDVADSIIGHLFDFWYPNPNSTDIERFQANQTTAEETAVIESLHVWDDFHNAYSMVHSQKPIAMSLALADSPVGFLGWYWDLSYAISDGIPHSMDELITDALMLWLPGPYGNIRSYRQIFRPDIVDFPKTNVPSGVSQWGWGHGPFPGIANFPFTPRSWIERLCNVTYFKTHKRGGHFPARTLPEYWVSDVREFFKGL</sequence>
<dbReference type="EMBL" id="JELW01000056">
    <property type="protein sequence ID" value="EXU96068.1"/>
    <property type="molecule type" value="Genomic_DNA"/>
</dbReference>
<dbReference type="AlphaFoldDB" id="A0A014QT38"/>
<keyword evidence="5" id="KW-0732">Signal</keyword>
<proteinExistence type="inferred from homology"/>
<feature type="active site" description="Proton donor" evidence="4">
    <location>
        <position position="343"/>
    </location>
</feature>
<feature type="active site" description="Proton acceptor" evidence="4">
    <location>
        <position position="404"/>
    </location>
</feature>
<organism evidence="7 8">
    <name type="scientific">Metarhizium robertsii</name>
    <dbReference type="NCBI Taxonomy" id="568076"/>
    <lineage>
        <taxon>Eukaryota</taxon>
        <taxon>Fungi</taxon>
        <taxon>Dikarya</taxon>
        <taxon>Ascomycota</taxon>
        <taxon>Pezizomycotina</taxon>
        <taxon>Sordariomycetes</taxon>
        <taxon>Hypocreomycetidae</taxon>
        <taxon>Hypocreales</taxon>
        <taxon>Clavicipitaceae</taxon>
        <taxon>Metarhizium</taxon>
    </lineage>
</organism>
<dbReference type="PANTHER" id="PTHR21661">
    <property type="entry name" value="EPOXIDE HYDROLASE 1-RELATED"/>
    <property type="match status" value="1"/>
</dbReference>
<dbReference type="PANTHER" id="PTHR21661:SF35">
    <property type="entry name" value="EPOXIDE HYDROLASE"/>
    <property type="match status" value="1"/>
</dbReference>
<feature type="chain" id="PRO_5001473710" evidence="5">
    <location>
        <begin position="25"/>
        <end position="425"/>
    </location>
</feature>
<keyword evidence="3 7" id="KW-0378">Hydrolase</keyword>